<evidence type="ECO:0000259" key="3">
    <source>
        <dbReference type="Pfam" id="PF08338"/>
    </source>
</evidence>
<accession>A0A3N5BIT0</accession>
<gene>
    <name evidence="4" type="ORF">EDD62_0111</name>
</gene>
<dbReference type="NCBIfam" id="TIGR01777">
    <property type="entry name" value="yfcH"/>
    <property type="match status" value="1"/>
</dbReference>
<dbReference type="InterPro" id="IPR010099">
    <property type="entry name" value="SDR39U1"/>
</dbReference>
<organism evidence="4 5">
    <name type="scientific">Abyssicoccus albus</name>
    <dbReference type="NCBI Taxonomy" id="1817405"/>
    <lineage>
        <taxon>Bacteria</taxon>
        <taxon>Bacillati</taxon>
        <taxon>Bacillota</taxon>
        <taxon>Bacilli</taxon>
        <taxon>Bacillales</taxon>
        <taxon>Abyssicoccaceae</taxon>
    </lineage>
</organism>
<dbReference type="InterPro" id="IPR036291">
    <property type="entry name" value="NAD(P)-bd_dom_sf"/>
</dbReference>
<evidence type="ECO:0008006" key="6">
    <source>
        <dbReference type="Google" id="ProtNLM"/>
    </source>
</evidence>
<dbReference type="RefSeq" id="WP_123807134.1">
    <property type="nucleotide sequence ID" value="NZ_RKRK01000002.1"/>
</dbReference>
<feature type="domain" description="DUF1731" evidence="3">
    <location>
        <begin position="249"/>
        <end position="295"/>
    </location>
</feature>
<dbReference type="AlphaFoldDB" id="A0A3N5BIT0"/>
<evidence type="ECO:0000313" key="5">
    <source>
        <dbReference type="Proteomes" id="UP000277108"/>
    </source>
</evidence>
<dbReference type="PANTHER" id="PTHR11092:SF0">
    <property type="entry name" value="EPIMERASE FAMILY PROTEIN SDR39U1"/>
    <property type="match status" value="1"/>
</dbReference>
<dbReference type="Gene3D" id="3.40.50.720">
    <property type="entry name" value="NAD(P)-binding Rossmann-like Domain"/>
    <property type="match status" value="1"/>
</dbReference>
<proteinExistence type="inferred from homology"/>
<comment type="similarity">
    <text evidence="1">Belongs to the NAD(P)-dependent epimerase/dehydratase family. SDR39U1 subfamily.</text>
</comment>
<evidence type="ECO:0000256" key="1">
    <source>
        <dbReference type="ARBA" id="ARBA00009353"/>
    </source>
</evidence>
<dbReference type="Proteomes" id="UP000277108">
    <property type="component" value="Unassembled WGS sequence"/>
</dbReference>
<dbReference type="InterPro" id="IPR001509">
    <property type="entry name" value="Epimerase_deHydtase"/>
</dbReference>
<dbReference type="Pfam" id="PF08338">
    <property type="entry name" value="DUF1731"/>
    <property type="match status" value="1"/>
</dbReference>
<dbReference type="EMBL" id="RKRK01000002">
    <property type="protein sequence ID" value="RPF57493.1"/>
    <property type="molecule type" value="Genomic_DNA"/>
</dbReference>
<dbReference type="InterPro" id="IPR013549">
    <property type="entry name" value="DUF1731"/>
</dbReference>
<dbReference type="SUPFAM" id="SSF51735">
    <property type="entry name" value="NAD(P)-binding Rossmann-fold domains"/>
    <property type="match status" value="1"/>
</dbReference>
<dbReference type="PANTHER" id="PTHR11092">
    <property type="entry name" value="SUGAR NUCLEOTIDE EPIMERASE RELATED"/>
    <property type="match status" value="1"/>
</dbReference>
<evidence type="ECO:0000313" key="4">
    <source>
        <dbReference type="EMBL" id="RPF57493.1"/>
    </source>
</evidence>
<comment type="caution">
    <text evidence="4">The sequence shown here is derived from an EMBL/GenBank/DDBJ whole genome shotgun (WGS) entry which is preliminary data.</text>
</comment>
<feature type="domain" description="NAD-dependent epimerase/dehydratase" evidence="2">
    <location>
        <begin position="3"/>
        <end position="123"/>
    </location>
</feature>
<protein>
    <recommendedName>
        <fullName evidence="6">TIGR01777 family protein</fullName>
    </recommendedName>
</protein>
<dbReference type="Pfam" id="PF01370">
    <property type="entry name" value="Epimerase"/>
    <property type="match status" value="1"/>
</dbReference>
<sequence length="302" mass="34225">MNIIIAGGTGLVGSELVRTLSRLDDTKIYILTRSESNEVNPYLQYVNWDDMKELLPINPHIIINLAGATLNKKWTDEYKQEILNSRLHTIDSLYQYVDSLSVKPHTYINASAVGYYPTSQHVKYDEGDVFQSHDFLSGVVSRIEYESDKFSQFDTRVVKTRFGIILDREQGALSEMIKPYKFGVGGKIGSGKQWMSWIHIDDAINALLFLIFNKDVCGPVNVVAPHAERQENFSKTLASVMDKPNMAIVPKPIIKAILGERSQLILEGQSVQPSVLLDKGFKYKYPMLEQALNHLIHIKDYS</sequence>
<reference evidence="4 5" key="1">
    <citation type="submission" date="2018-11" db="EMBL/GenBank/DDBJ databases">
        <title>Genomic Encyclopedia of Type Strains, Phase IV (KMG-IV): sequencing the most valuable type-strain genomes for metagenomic binning, comparative biology and taxonomic classification.</title>
        <authorList>
            <person name="Goeker M."/>
        </authorList>
    </citation>
    <scope>NUCLEOTIDE SEQUENCE [LARGE SCALE GENOMIC DNA]</scope>
    <source>
        <strain evidence="4 5">DSM 29158</strain>
    </source>
</reference>
<name>A0A3N5BIT0_9BACL</name>
<dbReference type="OrthoDB" id="9801773at2"/>
<evidence type="ECO:0000259" key="2">
    <source>
        <dbReference type="Pfam" id="PF01370"/>
    </source>
</evidence>
<keyword evidence="5" id="KW-1185">Reference proteome</keyword>